<accession>A0A9D2FZ19</accession>
<feature type="signal peptide" evidence="1">
    <location>
        <begin position="1"/>
        <end position="19"/>
    </location>
</feature>
<dbReference type="EMBL" id="DXBE01000031">
    <property type="protein sequence ID" value="HIZ69070.1"/>
    <property type="molecule type" value="Genomic_DNA"/>
</dbReference>
<organism evidence="2 3">
    <name type="scientific">Candidatus Prevotella avicola</name>
    <dbReference type="NCBI Taxonomy" id="2838738"/>
    <lineage>
        <taxon>Bacteria</taxon>
        <taxon>Pseudomonadati</taxon>
        <taxon>Bacteroidota</taxon>
        <taxon>Bacteroidia</taxon>
        <taxon>Bacteroidales</taxon>
        <taxon>Prevotellaceae</taxon>
        <taxon>Prevotella</taxon>
    </lineage>
</organism>
<reference evidence="2" key="2">
    <citation type="submission" date="2021-04" db="EMBL/GenBank/DDBJ databases">
        <authorList>
            <person name="Gilroy R."/>
        </authorList>
    </citation>
    <scope>NUCLEOTIDE SEQUENCE</scope>
    <source>
        <strain evidence="2">ChiHecec3B27-8219</strain>
    </source>
</reference>
<dbReference type="AlphaFoldDB" id="A0A9D2FZ19"/>
<keyword evidence="1" id="KW-0732">Signal</keyword>
<reference evidence="2" key="1">
    <citation type="journal article" date="2021" name="PeerJ">
        <title>Extensive microbial diversity within the chicken gut microbiome revealed by metagenomics and culture.</title>
        <authorList>
            <person name="Gilroy R."/>
            <person name="Ravi A."/>
            <person name="Getino M."/>
            <person name="Pursley I."/>
            <person name="Horton D.L."/>
            <person name="Alikhan N.F."/>
            <person name="Baker D."/>
            <person name="Gharbi K."/>
            <person name="Hall N."/>
            <person name="Watson M."/>
            <person name="Adriaenssens E.M."/>
            <person name="Foster-Nyarko E."/>
            <person name="Jarju S."/>
            <person name="Secka A."/>
            <person name="Antonio M."/>
            <person name="Oren A."/>
            <person name="Chaudhuri R.R."/>
            <person name="La Ragione R."/>
            <person name="Hildebrand F."/>
            <person name="Pallen M.J."/>
        </authorList>
    </citation>
    <scope>NUCLEOTIDE SEQUENCE</scope>
    <source>
        <strain evidence="2">ChiHecec3B27-8219</strain>
    </source>
</reference>
<evidence type="ECO:0000313" key="3">
    <source>
        <dbReference type="Proteomes" id="UP000824055"/>
    </source>
</evidence>
<comment type="caution">
    <text evidence="2">The sequence shown here is derived from an EMBL/GenBank/DDBJ whole genome shotgun (WGS) entry which is preliminary data.</text>
</comment>
<name>A0A9D2FZ19_9BACT</name>
<dbReference type="Proteomes" id="UP000824055">
    <property type="component" value="Unassembled WGS sequence"/>
</dbReference>
<proteinExistence type="predicted"/>
<feature type="chain" id="PRO_5039029538" evidence="1">
    <location>
        <begin position="20"/>
        <end position="357"/>
    </location>
</feature>
<sequence>MTKTLFTLLMIFLLSGATAFPQHVSRNVYVIDDVDGKAVAYAQVTNEKGVTVGFTDEQGVLPENISEGKVTVQHLSYLPKEVERSKLANDTCIRLTPRKYFLDEVSVTSQDNDYIHLRTYFRSYQLNDSCLKYFKDGFADFFIKLKGKKVKRVVSQSRVLENERLMSEDKKRANMLVDKYITTPYLEKYTLLERLKREGCGYPSDSVLAYLCRDETRVGVVKRDTANGVCTVAYDALENKGEEKGTLFGYTTRLVDNYQTEVYKDAGDAYKSYVDLICKRGYRKLFYKHKKDAKEQMIEVVDELYVLKGECVSADRMKELVSDLESADSEASVGALEVPPLSEHLTHVLKTEMTPAE</sequence>
<evidence type="ECO:0000256" key="1">
    <source>
        <dbReference type="SAM" id="SignalP"/>
    </source>
</evidence>
<evidence type="ECO:0000313" key="2">
    <source>
        <dbReference type="EMBL" id="HIZ69070.1"/>
    </source>
</evidence>
<gene>
    <name evidence="2" type="ORF">H9966_04170</name>
</gene>
<protein>
    <submittedName>
        <fullName evidence="2">Uncharacterized protein</fullName>
    </submittedName>
</protein>